<dbReference type="RefSeq" id="WP_251836564.1">
    <property type="nucleotide sequence ID" value="NZ_JACSQG010000005.1"/>
</dbReference>
<evidence type="ECO:0000313" key="4">
    <source>
        <dbReference type="Proteomes" id="UP000611945"/>
    </source>
</evidence>
<dbReference type="GO" id="GO:0016787">
    <property type="term" value="F:hydrolase activity"/>
    <property type="evidence" value="ECO:0007669"/>
    <property type="project" value="UniProtKB-KW"/>
</dbReference>
<evidence type="ECO:0000256" key="1">
    <source>
        <dbReference type="PIRNR" id="PIRNR029681"/>
    </source>
</evidence>
<comment type="caution">
    <text evidence="3">The sequence shown here is derived from an EMBL/GenBank/DDBJ whole genome shotgun (WGS) entry which is preliminary data.</text>
</comment>
<proteinExistence type="inferred from homology"/>
<comment type="function">
    <text evidence="1">Has lipid A 3-O-deacylase activity. Hydrolyzes the ester bond at the 3 position of lipid A, a bioactive component of lipopolysaccharide (LPS), thereby releasing the primary fatty acyl moiety.</text>
</comment>
<keyword evidence="1" id="KW-0998">Cell outer membrane</keyword>
<dbReference type="EMBL" id="JACSQG010000005">
    <property type="protein sequence ID" value="MBD7977789.1"/>
    <property type="molecule type" value="Genomic_DNA"/>
</dbReference>
<keyword evidence="4" id="KW-1185">Reference proteome</keyword>
<dbReference type="Pfam" id="PF09411">
    <property type="entry name" value="PagL"/>
    <property type="match status" value="1"/>
</dbReference>
<name>A0ABR8TR78_9PSED</name>
<accession>A0ABR8TR78</accession>
<protein>
    <recommendedName>
        <fullName evidence="1">Lipid A deacylase</fullName>
        <ecNumber evidence="1">3.1.1.77</ecNumber>
    </recommendedName>
    <alternativeName>
        <fullName evidence="1">LPS 3-O-deacylase</fullName>
    </alternativeName>
    <alternativeName>
        <fullName evidence="1">Outer membrane enzyme</fullName>
    </alternativeName>
</protein>
<dbReference type="PIRSF" id="PIRSF029681">
    <property type="entry name" value="PagL"/>
    <property type="match status" value="1"/>
</dbReference>
<keyword evidence="1" id="KW-0472">Membrane</keyword>
<keyword evidence="1 3" id="KW-0378">Hydrolase</keyword>
<sequence>MSRKFVPTLFALGCVMAGTTQAAELSGAIGVTGQGEMTYRAGLSRAWEQSWWQTESGHLGGHWDAGYTYWQSGDEAAGAHSLSLSPVLVYTFNADGAQPFMEFGIGAALFSGIEVGGRNMSSALHFEDRLGAGLQLRNGGRLGIRAIHYSNAGLKSPNEGIESYSLVVSWPL</sequence>
<comment type="catalytic activity">
    <reaction evidence="1">
        <text>a 3-(acyloxy)acyl derivative of bacterial toxin + H2O = a 3-hydroxyacyl derivative of bacterial toxin + a fatty acid + H(+)</text>
        <dbReference type="Rhea" id="RHEA:12032"/>
        <dbReference type="ChEBI" id="CHEBI:15377"/>
        <dbReference type="ChEBI" id="CHEBI:15378"/>
        <dbReference type="ChEBI" id="CHEBI:28868"/>
        <dbReference type="ChEBI" id="CHEBI:136853"/>
        <dbReference type="ChEBI" id="CHEBI:140675"/>
        <dbReference type="EC" id="3.1.1.77"/>
    </reaction>
</comment>
<comment type="subcellular location">
    <subcellularLocation>
        <location evidence="1">Cell outer membrane</location>
        <topology evidence="1">Multi-pass membrane protein</topology>
    </subcellularLocation>
</comment>
<dbReference type="Proteomes" id="UP000611945">
    <property type="component" value="Unassembled WGS sequence"/>
</dbReference>
<organism evidence="3 4">
    <name type="scientific">Serpens gallinarum</name>
    <dbReference type="NCBI Taxonomy" id="2763075"/>
    <lineage>
        <taxon>Bacteria</taxon>
        <taxon>Pseudomonadati</taxon>
        <taxon>Pseudomonadota</taxon>
        <taxon>Gammaproteobacteria</taxon>
        <taxon>Pseudomonadales</taxon>
        <taxon>Pseudomonadaceae</taxon>
        <taxon>Pseudomonas</taxon>
    </lineage>
</organism>
<keyword evidence="2" id="KW-0732">Signal</keyword>
<dbReference type="InterPro" id="IPR018550">
    <property type="entry name" value="Lipid-A_deacylase-rel"/>
</dbReference>
<comment type="subunit">
    <text evidence="1">Homodimer.</text>
</comment>
<dbReference type="EC" id="3.1.1.77" evidence="1"/>
<reference evidence="3 4" key="1">
    <citation type="submission" date="2020-08" db="EMBL/GenBank/DDBJ databases">
        <title>A Genomic Blueprint of the Chicken Gut Microbiome.</title>
        <authorList>
            <person name="Gilroy R."/>
            <person name="Ravi A."/>
            <person name="Getino M."/>
            <person name="Pursley I."/>
            <person name="Horton D.L."/>
            <person name="Alikhan N.-F."/>
            <person name="Baker D."/>
            <person name="Gharbi K."/>
            <person name="Hall N."/>
            <person name="Watson M."/>
            <person name="Adriaenssens E.M."/>
            <person name="Foster-Nyarko E."/>
            <person name="Jarju S."/>
            <person name="Secka A."/>
            <person name="Antonio M."/>
            <person name="Oren A."/>
            <person name="Chaudhuri R."/>
            <person name="La Ragione R.M."/>
            <person name="Hildebrand F."/>
            <person name="Pallen M.J."/>
        </authorList>
    </citation>
    <scope>NUCLEOTIDE SEQUENCE [LARGE SCALE GENOMIC DNA]</scope>
    <source>
        <strain evidence="3 4">Sa2CUA2</strain>
    </source>
</reference>
<evidence type="ECO:0000313" key="3">
    <source>
        <dbReference type="EMBL" id="MBD7977789.1"/>
    </source>
</evidence>
<evidence type="ECO:0000256" key="2">
    <source>
        <dbReference type="SAM" id="SignalP"/>
    </source>
</evidence>
<feature type="chain" id="PRO_5045951124" description="Lipid A deacylase" evidence="2">
    <location>
        <begin position="23"/>
        <end position="172"/>
    </location>
</feature>
<dbReference type="Gene3D" id="2.40.160.20">
    <property type="match status" value="1"/>
</dbReference>
<feature type="signal peptide" evidence="2">
    <location>
        <begin position="1"/>
        <end position="22"/>
    </location>
</feature>
<comment type="similarity">
    <text evidence="1">Belongs to the PagL family.</text>
</comment>
<gene>
    <name evidence="3" type="ORF">H9642_11385</name>
</gene>